<gene>
    <name evidence="2" type="ORF">FQA47_018445</name>
</gene>
<dbReference type="AlphaFoldDB" id="A0A834F2L6"/>
<sequence length="155" mass="17539">MVPEGQTLGQYLAGEEEMSRLQCVRERLQRRRSRKEDCLCLEDSPTDCGVKEEESAEEDEGTCHHAWTPTDHKLRQKKEGEDPRRGRGGSGTVDGGERVEIRTGRGEVCVFVREGVWLRNQWRAEEWRARGLTWPSSGLGASPLLGSCTLREGIR</sequence>
<dbReference type="EMBL" id="WKFB01001021">
    <property type="protein sequence ID" value="KAF6715952.1"/>
    <property type="molecule type" value="Genomic_DNA"/>
</dbReference>
<organism evidence="2 3">
    <name type="scientific">Oryzias melastigma</name>
    <name type="common">Marine medaka</name>
    <dbReference type="NCBI Taxonomy" id="30732"/>
    <lineage>
        <taxon>Eukaryota</taxon>
        <taxon>Metazoa</taxon>
        <taxon>Chordata</taxon>
        <taxon>Craniata</taxon>
        <taxon>Vertebrata</taxon>
        <taxon>Euteleostomi</taxon>
        <taxon>Actinopterygii</taxon>
        <taxon>Neopterygii</taxon>
        <taxon>Teleostei</taxon>
        <taxon>Neoteleostei</taxon>
        <taxon>Acanthomorphata</taxon>
        <taxon>Ovalentaria</taxon>
        <taxon>Atherinomorphae</taxon>
        <taxon>Beloniformes</taxon>
        <taxon>Adrianichthyidae</taxon>
        <taxon>Oryziinae</taxon>
        <taxon>Oryzias</taxon>
    </lineage>
</organism>
<protein>
    <submittedName>
        <fullName evidence="2">Uncharacterized protein</fullName>
    </submittedName>
</protein>
<comment type="caution">
    <text evidence="2">The sequence shown here is derived from an EMBL/GenBank/DDBJ whole genome shotgun (WGS) entry which is preliminary data.</text>
</comment>
<dbReference type="Proteomes" id="UP000646548">
    <property type="component" value="Unassembled WGS sequence"/>
</dbReference>
<proteinExistence type="predicted"/>
<evidence type="ECO:0000313" key="2">
    <source>
        <dbReference type="EMBL" id="KAF6715952.1"/>
    </source>
</evidence>
<feature type="compositionally biased region" description="Basic and acidic residues" evidence="1">
    <location>
        <begin position="70"/>
        <end position="85"/>
    </location>
</feature>
<reference evidence="2" key="1">
    <citation type="journal article" name="BMC Genomics">
        <title>Long-read sequencing and de novo genome assembly of marine medaka (Oryzias melastigma).</title>
        <authorList>
            <person name="Liang P."/>
            <person name="Saqib H.S.A."/>
            <person name="Ni X."/>
            <person name="Shen Y."/>
        </authorList>
    </citation>
    <scope>NUCLEOTIDE SEQUENCE</scope>
    <source>
        <strain evidence="2">Bigg-433</strain>
    </source>
</reference>
<evidence type="ECO:0000256" key="1">
    <source>
        <dbReference type="SAM" id="MobiDB-lite"/>
    </source>
</evidence>
<accession>A0A834F2L6</accession>
<name>A0A834F2L6_ORYME</name>
<feature type="region of interest" description="Disordered" evidence="1">
    <location>
        <begin position="43"/>
        <end position="98"/>
    </location>
</feature>
<evidence type="ECO:0000313" key="3">
    <source>
        <dbReference type="Proteomes" id="UP000646548"/>
    </source>
</evidence>